<gene>
    <name evidence="1" type="ORF">LOAG_00594</name>
</gene>
<dbReference type="KEGG" id="loa:LOAG_00594"/>
<organism evidence="1">
    <name type="scientific">Loa loa</name>
    <name type="common">Eye worm</name>
    <name type="synonym">Filaria loa</name>
    <dbReference type="NCBI Taxonomy" id="7209"/>
    <lineage>
        <taxon>Eukaryota</taxon>
        <taxon>Metazoa</taxon>
        <taxon>Ecdysozoa</taxon>
        <taxon>Nematoda</taxon>
        <taxon>Chromadorea</taxon>
        <taxon>Rhabditida</taxon>
        <taxon>Spirurina</taxon>
        <taxon>Spiruromorpha</taxon>
        <taxon>Filarioidea</taxon>
        <taxon>Onchocercidae</taxon>
        <taxon>Loa</taxon>
    </lineage>
</organism>
<accession>A0A1S0UAY1</accession>
<feature type="non-terminal residue" evidence="1">
    <location>
        <position position="1"/>
    </location>
</feature>
<dbReference type="GeneID" id="9937962"/>
<dbReference type="CTD" id="9937962"/>
<reference evidence="1" key="1">
    <citation type="submission" date="2012-04" db="EMBL/GenBank/DDBJ databases">
        <title>The Genome Sequence of Loa loa.</title>
        <authorList>
            <consortium name="The Broad Institute Genome Sequencing Platform"/>
            <consortium name="Broad Institute Genome Sequencing Center for Infectious Disease"/>
            <person name="Nutman T.B."/>
            <person name="Fink D.L."/>
            <person name="Russ C."/>
            <person name="Young S."/>
            <person name="Zeng Q."/>
            <person name="Gargeya S."/>
            <person name="Alvarado L."/>
            <person name="Berlin A."/>
            <person name="Chapman S.B."/>
            <person name="Chen Z."/>
            <person name="Freedman E."/>
            <person name="Gellesch M."/>
            <person name="Goldberg J."/>
            <person name="Griggs A."/>
            <person name="Gujja S."/>
            <person name="Heilman E.R."/>
            <person name="Heiman D."/>
            <person name="Howarth C."/>
            <person name="Mehta T."/>
            <person name="Neiman D."/>
            <person name="Pearson M."/>
            <person name="Roberts A."/>
            <person name="Saif S."/>
            <person name="Shea T."/>
            <person name="Shenoy N."/>
            <person name="Sisk P."/>
            <person name="Stolte C."/>
            <person name="Sykes S."/>
            <person name="White J."/>
            <person name="Yandava C."/>
            <person name="Haas B."/>
            <person name="Henn M.R."/>
            <person name="Nusbaum C."/>
            <person name="Birren B."/>
        </authorList>
    </citation>
    <scope>NUCLEOTIDE SEQUENCE [LARGE SCALE GENOMIC DNA]</scope>
</reference>
<feature type="non-terminal residue" evidence="1">
    <location>
        <position position="149"/>
    </location>
</feature>
<sequence>TYLHPHSHTLSHLHYFHLGPLPLTPRQTFPHLTQQLNHHYTYCLLPYSCTASTECRSTYTHIRTYIHTYIHTCIRAYIHTYIHIYIHTCIHTYIHTYIHAHIYLHTYTYSYTHIHRYIHTYIHRYIDTYIHTLIRRHTTQKHATIYTCC</sequence>
<evidence type="ECO:0000313" key="1">
    <source>
        <dbReference type="EMBL" id="EFO27893.1"/>
    </source>
</evidence>
<dbReference type="RefSeq" id="XP_003136182.1">
    <property type="nucleotide sequence ID" value="XM_003136134.1"/>
</dbReference>
<proteinExistence type="predicted"/>
<dbReference type="EMBL" id="JH712225">
    <property type="protein sequence ID" value="EFO27893.1"/>
    <property type="molecule type" value="Genomic_DNA"/>
</dbReference>
<protein>
    <submittedName>
        <fullName evidence="1">Uncharacterized protein</fullName>
    </submittedName>
</protein>
<name>A0A1S0UAY1_LOALO</name>
<dbReference type="AlphaFoldDB" id="A0A1S0UAY1"/>
<dbReference type="InParanoid" id="A0A1S0UAY1"/>